<protein>
    <submittedName>
        <fullName evidence="1">Uncharacterized protein</fullName>
    </submittedName>
</protein>
<proteinExistence type="predicted"/>
<dbReference type="eggNOG" id="COG4636">
    <property type="taxonomic scope" value="Bacteria"/>
</dbReference>
<dbReference type="EMBL" id="CP000117">
    <property type="protein sequence ID" value="ABA23305.1"/>
    <property type="molecule type" value="Genomic_DNA"/>
</dbReference>
<dbReference type="AlphaFoldDB" id="Q3M6T1"/>
<dbReference type="PANTHER" id="PTHR33352:SF2">
    <property type="entry name" value="SLL0995 PROTEIN"/>
    <property type="match status" value="1"/>
</dbReference>
<dbReference type="STRING" id="240292.Ava_3700"/>
<dbReference type="PANTHER" id="PTHR33352">
    <property type="entry name" value="SLR1095 PROTEIN"/>
    <property type="match status" value="1"/>
</dbReference>
<dbReference type="HOGENOM" id="CLU_154524_0_0_3"/>
<dbReference type="InterPro" id="IPR011335">
    <property type="entry name" value="Restrct_endonuc-II-like"/>
</dbReference>
<dbReference type="SUPFAM" id="SSF52980">
    <property type="entry name" value="Restriction endonuclease-like"/>
    <property type="match status" value="1"/>
</dbReference>
<dbReference type="Proteomes" id="UP000002533">
    <property type="component" value="Chromosome"/>
</dbReference>
<evidence type="ECO:0000313" key="2">
    <source>
        <dbReference type="Proteomes" id="UP000002533"/>
    </source>
</evidence>
<accession>Q3M6T1</accession>
<sequence length="114" mass="12800">MVITPNTASEVIYPESDGQPMADNTKQFRWIVTIKENLEILFATQPDVFIAGDLFWYPVAGNPNIKQAPDTLAAFGRRYKSRGDLEGCEGVREEFSFTLSPIPLHPYTPIPLIN</sequence>
<reference evidence="2" key="1">
    <citation type="journal article" date="2014" name="Stand. Genomic Sci.">
        <title>Complete genome sequence of Anabaena variabilis ATCC 29413.</title>
        <authorList>
            <person name="Thiel T."/>
            <person name="Pratte B.S."/>
            <person name="Zhong J."/>
            <person name="Goodwin L."/>
            <person name="Copeland A."/>
            <person name="Lucas S."/>
            <person name="Han C."/>
            <person name="Pitluck S."/>
            <person name="Land M.L."/>
            <person name="Kyrpides N.C."/>
            <person name="Woyke T."/>
        </authorList>
    </citation>
    <scope>NUCLEOTIDE SEQUENCE [LARGE SCALE GENOMIC DNA]</scope>
    <source>
        <strain evidence="2">ATCC 29413 / PCC 7937</strain>
    </source>
</reference>
<gene>
    <name evidence="1" type="ordered locus">Ava_3700</name>
</gene>
<organism evidence="1 2">
    <name type="scientific">Trichormus variabilis (strain ATCC 29413 / PCC 7937)</name>
    <name type="common">Anabaena variabilis</name>
    <dbReference type="NCBI Taxonomy" id="240292"/>
    <lineage>
        <taxon>Bacteria</taxon>
        <taxon>Bacillati</taxon>
        <taxon>Cyanobacteriota</taxon>
        <taxon>Cyanophyceae</taxon>
        <taxon>Nostocales</taxon>
        <taxon>Nostocaceae</taxon>
        <taxon>Trichormus</taxon>
    </lineage>
</organism>
<dbReference type="KEGG" id="ava:Ava_3700"/>
<name>Q3M6T1_TRIV2</name>
<evidence type="ECO:0000313" key="1">
    <source>
        <dbReference type="EMBL" id="ABA23305.1"/>
    </source>
</evidence>